<evidence type="ECO:0000313" key="4">
    <source>
        <dbReference type="Proteomes" id="UP000192223"/>
    </source>
</evidence>
<feature type="transmembrane region" description="Helical" evidence="2">
    <location>
        <begin position="205"/>
        <end position="227"/>
    </location>
</feature>
<feature type="region of interest" description="Disordered" evidence="1">
    <location>
        <begin position="120"/>
        <end position="140"/>
    </location>
</feature>
<dbReference type="InParanoid" id="A0A1W4X3M5"/>
<keyword evidence="4" id="KW-1185">Reference proteome</keyword>
<keyword evidence="2" id="KW-0472">Membrane</keyword>
<dbReference type="AlphaFoldDB" id="A0A1W4X3M5"/>
<dbReference type="GeneID" id="108738465"/>
<gene>
    <name evidence="5" type="primary">LOC108738465</name>
</gene>
<feature type="signal peptide" evidence="3">
    <location>
        <begin position="1"/>
        <end position="20"/>
    </location>
</feature>
<feature type="compositionally biased region" description="Polar residues" evidence="1">
    <location>
        <begin position="45"/>
        <end position="55"/>
    </location>
</feature>
<dbReference type="STRING" id="224129.A0A1W4X3M5"/>
<keyword evidence="2" id="KW-0812">Transmembrane</keyword>
<dbReference type="OrthoDB" id="10071013at2759"/>
<feature type="region of interest" description="Disordered" evidence="1">
    <location>
        <begin position="45"/>
        <end position="81"/>
    </location>
</feature>
<dbReference type="RefSeq" id="XP_018327397.1">
    <property type="nucleotide sequence ID" value="XM_018471895.1"/>
</dbReference>
<dbReference type="Proteomes" id="UP000192223">
    <property type="component" value="Unplaced"/>
</dbReference>
<feature type="region of interest" description="Disordered" evidence="1">
    <location>
        <begin position="170"/>
        <end position="196"/>
    </location>
</feature>
<dbReference type="KEGG" id="apln:108738465"/>
<keyword evidence="2" id="KW-1133">Transmembrane helix</keyword>
<name>A0A1W4X3M5_AGRPL</name>
<sequence length="252" mass="27940">MLYLVLLLFKFQLLLTSLHAYKVKDPEVTVNASLTNSTNGFVVSHNANNSKTPVSVPTEGGSVPITKSSSPSQKKSENDHHVSEHIVKNYSDIKKGDGRNVSVPLVDKINNPVMKINQDLGEGIPGKNDNKSVSSRKLTSSVSVANLTAAPVTKKPKKPTITEHDESYYVRQTSQSAVPEPKPKSDSPESSGVFKAPTTNERQKYLIPIVAVILSVPFVAILISLIYKKGSDWWRYRHYRRMDFLINGMYDT</sequence>
<evidence type="ECO:0000256" key="1">
    <source>
        <dbReference type="SAM" id="MobiDB-lite"/>
    </source>
</evidence>
<accession>A0A1W4X3M5</accession>
<proteinExistence type="predicted"/>
<feature type="chain" id="PRO_5010726339" evidence="3">
    <location>
        <begin position="21"/>
        <end position="252"/>
    </location>
</feature>
<evidence type="ECO:0000256" key="2">
    <source>
        <dbReference type="SAM" id="Phobius"/>
    </source>
</evidence>
<protein>
    <submittedName>
        <fullName evidence="5">Uncharacterized protein LOC108738465</fullName>
    </submittedName>
</protein>
<evidence type="ECO:0000313" key="5">
    <source>
        <dbReference type="RefSeq" id="XP_018327397.1"/>
    </source>
</evidence>
<organism evidence="4 5">
    <name type="scientific">Agrilus planipennis</name>
    <name type="common">Emerald ash borer</name>
    <name type="synonym">Agrilus marcopoli</name>
    <dbReference type="NCBI Taxonomy" id="224129"/>
    <lineage>
        <taxon>Eukaryota</taxon>
        <taxon>Metazoa</taxon>
        <taxon>Ecdysozoa</taxon>
        <taxon>Arthropoda</taxon>
        <taxon>Hexapoda</taxon>
        <taxon>Insecta</taxon>
        <taxon>Pterygota</taxon>
        <taxon>Neoptera</taxon>
        <taxon>Endopterygota</taxon>
        <taxon>Coleoptera</taxon>
        <taxon>Polyphaga</taxon>
        <taxon>Elateriformia</taxon>
        <taxon>Buprestoidea</taxon>
        <taxon>Buprestidae</taxon>
        <taxon>Agrilinae</taxon>
        <taxon>Agrilus</taxon>
    </lineage>
</organism>
<keyword evidence="3" id="KW-0732">Signal</keyword>
<reference evidence="5" key="1">
    <citation type="submission" date="2025-08" db="UniProtKB">
        <authorList>
            <consortium name="RefSeq"/>
        </authorList>
    </citation>
    <scope>IDENTIFICATION</scope>
    <source>
        <tissue evidence="5">Entire body</tissue>
    </source>
</reference>
<evidence type="ECO:0000256" key="3">
    <source>
        <dbReference type="SAM" id="SignalP"/>
    </source>
</evidence>